<dbReference type="Pfam" id="PF03108">
    <property type="entry name" value="DBD_Tnp_Mut"/>
    <property type="match status" value="1"/>
</dbReference>
<feature type="region of interest" description="Disordered" evidence="1">
    <location>
        <begin position="67"/>
        <end position="158"/>
    </location>
</feature>
<dbReference type="Proteomes" id="UP000818029">
    <property type="component" value="Chromosome A01"/>
</dbReference>
<dbReference type="KEGG" id="ghi:107921754"/>
<feature type="compositionally biased region" description="Acidic residues" evidence="1">
    <location>
        <begin position="144"/>
        <end position="157"/>
    </location>
</feature>
<sequence length="364" mass="40789">MTLIKVLSIKYRFCALVDPVRYDSFDIKVSVFCKNLEYTTPGRDSVSVWDIHLGGSTFDTENTYWGTTSTTSGSQSTSDWGRYGTSTRRDYLLPTTSTGEGTSFVTDDGGSDDESDVDPPRVPGPNGAEVTLFSEPKPTPTIPEDVEGSSDEEEEDPQFMTYSPPAHMHNVDLSQDVALEFPDLPHRRRDRTSSSLDSGELEVGKVFSNKDSFLGALKQHSIIDRVNYNVVKSKTDKFEAKCAVKDNTCSWKIMASLRKKTCLWEIKKYKGPHTCVGGVSQDNPKMDSDMLADLILPTVKADPRTSVLVLIANIRSQLRYTPSYCKAWIAKQKALEKMHGGWDASYNEVWQWCQVLERYVQVAQ</sequence>
<dbReference type="InterPro" id="IPR004332">
    <property type="entry name" value="Transposase_MuDR"/>
</dbReference>
<feature type="compositionally biased region" description="Low complexity" evidence="1">
    <location>
        <begin position="67"/>
        <end position="78"/>
    </location>
</feature>
<name>A0A1U8L1Z6_GOSHI</name>
<dbReference type="OrthoDB" id="1435097at2759"/>
<protein>
    <recommendedName>
        <fullName evidence="2">Transposase MuDR plant domain-containing protein</fullName>
    </recommendedName>
</protein>
<keyword evidence="3" id="KW-1185">Reference proteome</keyword>
<reference evidence="3" key="1">
    <citation type="journal article" date="2020" name="Nat. Genet.">
        <title>Genomic diversifications of five Gossypium allopolyploid species and their impact on cotton improvement.</title>
        <authorList>
            <person name="Chen Z.J."/>
            <person name="Sreedasyam A."/>
            <person name="Ando A."/>
            <person name="Song Q."/>
            <person name="De Santiago L.M."/>
            <person name="Hulse-Kemp A.M."/>
            <person name="Ding M."/>
            <person name="Ye W."/>
            <person name="Kirkbride R.C."/>
            <person name="Jenkins J."/>
            <person name="Plott C."/>
            <person name="Lovell J."/>
            <person name="Lin Y.M."/>
            <person name="Vaughn R."/>
            <person name="Liu B."/>
            <person name="Simpson S."/>
            <person name="Scheffler B.E."/>
            <person name="Wen L."/>
            <person name="Saski C.A."/>
            <person name="Grover C.E."/>
            <person name="Hu G."/>
            <person name="Conover J.L."/>
            <person name="Carlson J.W."/>
            <person name="Shu S."/>
            <person name="Boston L.B."/>
            <person name="Williams M."/>
            <person name="Peterson D.G."/>
            <person name="McGee K."/>
            <person name="Jones D.C."/>
            <person name="Wendel J.F."/>
            <person name="Stelly D.M."/>
            <person name="Grimwood J."/>
            <person name="Schmutz J."/>
        </authorList>
    </citation>
    <scope>NUCLEOTIDE SEQUENCE [LARGE SCALE GENOMIC DNA]</scope>
    <source>
        <strain evidence="3">cv. TM-1</strain>
    </source>
</reference>
<feature type="domain" description="Transposase MuDR plant" evidence="2">
    <location>
        <begin position="201"/>
        <end position="266"/>
    </location>
</feature>
<accession>A0A1U8L1Z6</accession>
<evidence type="ECO:0000259" key="2">
    <source>
        <dbReference type="Pfam" id="PF03108"/>
    </source>
</evidence>
<dbReference type="PANTHER" id="PTHR31973:SF195">
    <property type="entry name" value="MUDR FAMILY TRANSPOSASE"/>
    <property type="match status" value="1"/>
</dbReference>
<dbReference type="GeneID" id="107921754"/>
<dbReference type="AlphaFoldDB" id="A0A1U8L1Z6"/>
<evidence type="ECO:0000256" key="1">
    <source>
        <dbReference type="SAM" id="MobiDB-lite"/>
    </source>
</evidence>
<organism evidence="3 4">
    <name type="scientific">Gossypium hirsutum</name>
    <name type="common">Upland cotton</name>
    <name type="synonym">Gossypium mexicanum</name>
    <dbReference type="NCBI Taxonomy" id="3635"/>
    <lineage>
        <taxon>Eukaryota</taxon>
        <taxon>Viridiplantae</taxon>
        <taxon>Streptophyta</taxon>
        <taxon>Embryophyta</taxon>
        <taxon>Tracheophyta</taxon>
        <taxon>Spermatophyta</taxon>
        <taxon>Magnoliopsida</taxon>
        <taxon>eudicotyledons</taxon>
        <taxon>Gunneridae</taxon>
        <taxon>Pentapetalae</taxon>
        <taxon>rosids</taxon>
        <taxon>malvids</taxon>
        <taxon>Malvales</taxon>
        <taxon>Malvaceae</taxon>
        <taxon>Malvoideae</taxon>
        <taxon>Gossypium</taxon>
    </lineage>
</organism>
<evidence type="ECO:0000313" key="3">
    <source>
        <dbReference type="Proteomes" id="UP000818029"/>
    </source>
</evidence>
<feature type="compositionally biased region" description="Polar residues" evidence="1">
    <location>
        <begin position="94"/>
        <end position="105"/>
    </location>
</feature>
<reference evidence="4" key="2">
    <citation type="submission" date="2025-08" db="UniProtKB">
        <authorList>
            <consortium name="RefSeq"/>
        </authorList>
    </citation>
    <scope>IDENTIFICATION</scope>
</reference>
<evidence type="ECO:0000313" key="4">
    <source>
        <dbReference type="RefSeq" id="XP_016707059.1"/>
    </source>
</evidence>
<proteinExistence type="predicted"/>
<gene>
    <name evidence="4" type="primary">LOC107921754</name>
</gene>
<dbReference type="PaxDb" id="3635-A0A1U8L1Z6"/>
<dbReference type="PANTHER" id="PTHR31973">
    <property type="entry name" value="POLYPROTEIN, PUTATIVE-RELATED"/>
    <property type="match status" value="1"/>
</dbReference>
<dbReference type="RefSeq" id="XP_016707059.1">
    <property type="nucleotide sequence ID" value="XM_016851570.1"/>
</dbReference>